<dbReference type="GO" id="GO:0006879">
    <property type="term" value="P:intracellular iron ion homeostasis"/>
    <property type="evidence" value="ECO:0007669"/>
    <property type="project" value="TreeGrafter"/>
</dbReference>
<dbReference type="GO" id="GO:0005247">
    <property type="term" value="F:voltage-gated chloride channel activity"/>
    <property type="evidence" value="ECO:0007669"/>
    <property type="project" value="TreeGrafter"/>
</dbReference>
<comment type="subcellular location">
    <subcellularLocation>
        <location evidence="1 9">Membrane</location>
        <topology evidence="1 9">Multi-pass membrane protein</topology>
    </subcellularLocation>
</comment>
<dbReference type="CDD" id="cd03684">
    <property type="entry name" value="ClC_3_like"/>
    <property type="match status" value="1"/>
</dbReference>
<dbReference type="SUPFAM" id="SSF54631">
    <property type="entry name" value="CBS-domain pair"/>
    <property type="match status" value="1"/>
</dbReference>
<organism evidence="11 12">
    <name type="scientific">Malassezia sympodialis (strain ATCC 42132)</name>
    <name type="common">Atopic eczema-associated yeast</name>
    <dbReference type="NCBI Taxonomy" id="1230383"/>
    <lineage>
        <taxon>Eukaryota</taxon>
        <taxon>Fungi</taxon>
        <taxon>Dikarya</taxon>
        <taxon>Basidiomycota</taxon>
        <taxon>Ustilaginomycotina</taxon>
        <taxon>Malasseziomycetes</taxon>
        <taxon>Malasseziales</taxon>
        <taxon>Malasseziaceae</taxon>
        <taxon>Malassezia</taxon>
    </lineage>
</organism>
<dbReference type="PANTHER" id="PTHR45711:SF9">
    <property type="entry name" value="ANION_PROTON EXCHANGE TRANSPORTER GEF1"/>
    <property type="match status" value="1"/>
</dbReference>
<evidence type="ECO:0000313" key="12">
    <source>
        <dbReference type="Proteomes" id="UP000186303"/>
    </source>
</evidence>
<dbReference type="GO" id="GO:0005794">
    <property type="term" value="C:Golgi apparatus"/>
    <property type="evidence" value="ECO:0007669"/>
    <property type="project" value="TreeGrafter"/>
</dbReference>
<reference evidence="12" key="1">
    <citation type="journal article" date="2017" name="Nucleic Acids Res.">
        <title>Proteogenomics produces comprehensive and highly accurate protein-coding gene annotation in a complete genome assembly of Malassezia sympodialis.</title>
        <authorList>
            <person name="Zhu Y."/>
            <person name="Engstroem P.G."/>
            <person name="Tellgren-Roth C."/>
            <person name="Baudo C.D."/>
            <person name="Kennell J.C."/>
            <person name="Sun S."/>
            <person name="Billmyre R.B."/>
            <person name="Schroeder M.S."/>
            <person name="Andersson A."/>
            <person name="Holm T."/>
            <person name="Sigurgeirsson B."/>
            <person name="Wu G."/>
            <person name="Sankaranarayanan S.R."/>
            <person name="Siddharthan R."/>
            <person name="Sanyal K."/>
            <person name="Lundeberg J."/>
            <person name="Nystedt B."/>
            <person name="Boekhout T."/>
            <person name="Dawson T.L. Jr."/>
            <person name="Heitman J."/>
            <person name="Scheynius A."/>
            <person name="Lehtioe J."/>
        </authorList>
    </citation>
    <scope>NUCLEOTIDE SEQUENCE [LARGE SCALE GENOMIC DNA]</scope>
    <source>
        <strain evidence="12">ATCC 42132</strain>
    </source>
</reference>
<feature type="transmembrane region" description="Helical" evidence="9">
    <location>
        <begin position="102"/>
        <end position="122"/>
    </location>
</feature>
<dbReference type="InterPro" id="IPR001807">
    <property type="entry name" value="ClC"/>
</dbReference>
<dbReference type="Pfam" id="PF00571">
    <property type="entry name" value="CBS"/>
    <property type="match status" value="1"/>
</dbReference>
<dbReference type="FunFam" id="1.10.3080.10:FF:000011">
    <property type="entry name" value="Chloride channel protein"/>
    <property type="match status" value="1"/>
</dbReference>
<dbReference type="PROSITE" id="PS51371">
    <property type="entry name" value="CBS"/>
    <property type="match status" value="1"/>
</dbReference>
<dbReference type="VEuPathDB" id="FungiDB:MSYG_1829"/>
<keyword evidence="2 9" id="KW-0813">Transport</keyword>
<feature type="transmembrane region" description="Helical" evidence="9">
    <location>
        <begin position="484"/>
        <end position="501"/>
    </location>
</feature>
<dbReference type="PRINTS" id="PR00762">
    <property type="entry name" value="CLCHANNEL"/>
</dbReference>
<keyword evidence="8" id="KW-0129">CBS domain</keyword>
<evidence type="ECO:0000256" key="4">
    <source>
        <dbReference type="ARBA" id="ARBA00022989"/>
    </source>
</evidence>
<dbReference type="InterPro" id="IPR014743">
    <property type="entry name" value="Cl-channel_core"/>
</dbReference>
<evidence type="ECO:0000256" key="2">
    <source>
        <dbReference type="ARBA" id="ARBA00022448"/>
    </source>
</evidence>
<dbReference type="GO" id="GO:0005886">
    <property type="term" value="C:plasma membrane"/>
    <property type="evidence" value="ECO:0007669"/>
    <property type="project" value="TreeGrafter"/>
</dbReference>
<dbReference type="GO" id="GO:0005769">
    <property type="term" value="C:early endosome"/>
    <property type="evidence" value="ECO:0007669"/>
    <property type="project" value="TreeGrafter"/>
</dbReference>
<gene>
    <name evidence="11" type="ORF">MSYG_1829</name>
</gene>
<evidence type="ECO:0000256" key="7">
    <source>
        <dbReference type="ARBA" id="ARBA00023214"/>
    </source>
</evidence>
<evidence type="ECO:0000259" key="10">
    <source>
        <dbReference type="PROSITE" id="PS51371"/>
    </source>
</evidence>
<evidence type="ECO:0000256" key="6">
    <source>
        <dbReference type="ARBA" id="ARBA00023136"/>
    </source>
</evidence>
<evidence type="ECO:0000256" key="3">
    <source>
        <dbReference type="ARBA" id="ARBA00022692"/>
    </source>
</evidence>
<evidence type="ECO:0000256" key="9">
    <source>
        <dbReference type="RuleBase" id="RU361221"/>
    </source>
</evidence>
<dbReference type="Pfam" id="PF00654">
    <property type="entry name" value="Voltage_CLC"/>
    <property type="match status" value="1"/>
</dbReference>
<dbReference type="PANTHER" id="PTHR45711">
    <property type="entry name" value="CHLORIDE CHANNEL PROTEIN"/>
    <property type="match status" value="1"/>
</dbReference>
<dbReference type="AlphaFoldDB" id="A0A1M8A516"/>
<dbReference type="SUPFAM" id="SSF81340">
    <property type="entry name" value="Clc chloride channel"/>
    <property type="match status" value="1"/>
</dbReference>
<dbReference type="OrthoDB" id="44789at2759"/>
<dbReference type="Gene3D" id="1.10.3080.10">
    <property type="entry name" value="Clc chloride channel"/>
    <property type="match status" value="1"/>
</dbReference>
<evidence type="ECO:0000256" key="1">
    <source>
        <dbReference type="ARBA" id="ARBA00004141"/>
    </source>
</evidence>
<evidence type="ECO:0000256" key="5">
    <source>
        <dbReference type="ARBA" id="ARBA00023065"/>
    </source>
</evidence>
<keyword evidence="5 9" id="KW-0406">Ion transport</keyword>
<evidence type="ECO:0000256" key="8">
    <source>
        <dbReference type="PROSITE-ProRule" id="PRU00703"/>
    </source>
</evidence>
<keyword evidence="3 9" id="KW-0812">Transmembrane</keyword>
<dbReference type="InterPro" id="IPR000644">
    <property type="entry name" value="CBS_dom"/>
</dbReference>
<keyword evidence="12" id="KW-1185">Reference proteome</keyword>
<feature type="transmembrane region" description="Helical" evidence="9">
    <location>
        <begin position="210"/>
        <end position="231"/>
    </location>
</feature>
<feature type="transmembrane region" description="Helical" evidence="9">
    <location>
        <begin position="507"/>
        <end position="528"/>
    </location>
</feature>
<dbReference type="CDD" id="cd04591">
    <property type="entry name" value="CBS_pair_voltage-gated_CLC_euk_bac"/>
    <property type="match status" value="1"/>
</dbReference>
<dbReference type="GO" id="GO:0006878">
    <property type="term" value="P:intracellular copper ion homeostasis"/>
    <property type="evidence" value="ECO:0007669"/>
    <property type="project" value="TreeGrafter"/>
</dbReference>
<keyword evidence="6 9" id="KW-0472">Membrane</keyword>
<dbReference type="InterPro" id="IPR046342">
    <property type="entry name" value="CBS_dom_sf"/>
</dbReference>
<feature type="transmembrane region" description="Helical" evidence="9">
    <location>
        <begin position="389"/>
        <end position="405"/>
    </location>
</feature>
<feature type="transmembrane region" description="Helical" evidence="9">
    <location>
        <begin position="425"/>
        <end position="445"/>
    </location>
</feature>
<dbReference type="GO" id="GO:0005783">
    <property type="term" value="C:endoplasmic reticulum"/>
    <property type="evidence" value="ECO:0007669"/>
    <property type="project" value="TreeGrafter"/>
</dbReference>
<dbReference type="EMBL" id="LT671823">
    <property type="protein sequence ID" value="SHO77489.1"/>
    <property type="molecule type" value="Genomic_DNA"/>
</dbReference>
<keyword evidence="4 9" id="KW-1133">Transmembrane helix</keyword>
<sequence length="886" mass="96111">MAAPSAQESGREETQHYGRFSSVDWVVDGRRERVKILRHEAQVQRIAEHMQEHGSLAWRQLSAFAGRLPFGDNVLVAMRALARGFTSLAGSMKAPLLATAENGMIVLVGVLIGINMAVISVVSEWASDLKQGYCAGGWWLNKKFCCWEEMDSAGPGSTVPKGIAAVAAAAAGNMNATSTAAATQMSLRAAEPALSSSSCTDWVEWGSWTLPSWCAYVAFSALLAFTSAALVRHYAPTAAGSGISEIKCVIAGFSIQNFLSYWTLVIKSLGLPLAIASGLSVGKEGPAVHVACCMGMAVASVLRWLVPSQSKLREVLIASSAAGVAVAFGSPIGGVLFALEEMTTYFASQTMWRTFLCALASTVALSFMNPFRTGKLVLFQVEYNREWHYFEIVFFLLMGIFGGLYGEYVLRFNLQVQRFRKKYLANYGVQEAVVLASITAMICYFNRFLRLDMTETLELLFQQCDGASDDEVLCQSRMQWSMSGALLIATALRFALVILSYGCKVPAGIFIPSMAVGATFGRMVGILVKALQTGFPSWNVFSSCTPDAPCITPGTYAMLGAAAALAGVTRITVAVVVIMFELTGALTYILPIMLVVGTAKMVADLNGKGGVADRSIKFNGYPFLDPEDHTYGINVGAMMTTTTDVLFADGMRYSEVESIVAQGTYRGFPVVANAQNRTVLGYMERAQLRYAIRHAQATSTLHRDSVCMFHPKSTDVYALTSAQVNADSQFLPEWLSSNTSPLDVTEEGMEAETGPLDMGAWVDPAPLIVQPQLDLEVVSDMFKRLGPRVILVCSNGILEGIVTIKDLLRHISSQEREEMNQAGASHISMDARVDTGFVVGTGVLEETLEKLWQKACSLKNRFYWGERPTQAPGHVPLTSLTIYADR</sequence>
<dbReference type="GO" id="GO:0000324">
    <property type="term" value="C:fungal-type vacuole"/>
    <property type="evidence" value="ECO:0007669"/>
    <property type="project" value="TreeGrafter"/>
</dbReference>
<comment type="similarity">
    <text evidence="9">Belongs to the chloride channel (TC 2.A.49) family.</text>
</comment>
<evidence type="ECO:0000313" key="11">
    <source>
        <dbReference type="EMBL" id="SHO77489.1"/>
    </source>
</evidence>
<protein>
    <recommendedName>
        <fullName evidence="9">Chloride channel protein</fullName>
    </recommendedName>
</protein>
<feature type="transmembrane region" description="Helical" evidence="9">
    <location>
        <begin position="556"/>
        <end position="579"/>
    </location>
</feature>
<feature type="transmembrane region" description="Helical" evidence="9">
    <location>
        <begin position="261"/>
        <end position="281"/>
    </location>
</feature>
<keyword evidence="7 9" id="KW-0868">Chloride</keyword>
<accession>A0A1M8A516</accession>
<dbReference type="Proteomes" id="UP000186303">
    <property type="component" value="Chromosome 3"/>
</dbReference>
<dbReference type="OMA" id="MFLKINM"/>
<feature type="transmembrane region" description="Helical" evidence="9">
    <location>
        <begin position="351"/>
        <end position="368"/>
    </location>
</feature>
<proteinExistence type="inferred from homology"/>
<feature type="domain" description="CBS" evidence="10">
    <location>
        <begin position="762"/>
        <end position="818"/>
    </location>
</feature>
<dbReference type="Gene3D" id="3.90.1280.20">
    <property type="match status" value="1"/>
</dbReference>
<dbReference type="STRING" id="1230383.A0A1M8A516"/>
<dbReference type="Gene3D" id="3.10.580.20">
    <property type="match status" value="1"/>
</dbReference>
<feature type="transmembrane region" description="Helical" evidence="9">
    <location>
        <begin position="287"/>
        <end position="306"/>
    </location>
</feature>
<feature type="transmembrane region" description="Helical" evidence="9">
    <location>
        <begin position="315"/>
        <end position="339"/>
    </location>
</feature>
<name>A0A1M8A516_MALS4</name>